<gene>
    <name evidence="1" type="ORF">HP548_02500</name>
</gene>
<protein>
    <submittedName>
        <fullName evidence="1">Uncharacterized protein</fullName>
    </submittedName>
</protein>
<dbReference type="InterPro" id="IPR037914">
    <property type="entry name" value="SpoVT-AbrB_sf"/>
</dbReference>
<accession>A0ABX2ME57</accession>
<reference evidence="1 2" key="1">
    <citation type="submission" date="2020-05" db="EMBL/GenBank/DDBJ databases">
        <title>Genome Sequencing of Type Strains.</title>
        <authorList>
            <person name="Lemaire J.F."/>
            <person name="Inderbitzin P."/>
            <person name="Gregorio O.A."/>
            <person name="Collins S.B."/>
            <person name="Wespe N."/>
            <person name="Knight-Connoni V."/>
        </authorList>
    </citation>
    <scope>NUCLEOTIDE SEQUENCE [LARGE SCALE GENOMIC DNA]</scope>
    <source>
        <strain evidence="1 2">DSM 19942</strain>
    </source>
</reference>
<dbReference type="CDD" id="cd00093">
    <property type="entry name" value="HTH_XRE"/>
    <property type="match status" value="1"/>
</dbReference>
<keyword evidence="2" id="KW-1185">Reference proteome</keyword>
<dbReference type="InterPro" id="IPR001387">
    <property type="entry name" value="Cro/C1-type_HTH"/>
</dbReference>
<dbReference type="Proteomes" id="UP000577724">
    <property type="component" value="Unassembled WGS sequence"/>
</dbReference>
<evidence type="ECO:0000313" key="2">
    <source>
        <dbReference type="Proteomes" id="UP000577724"/>
    </source>
</evidence>
<sequence>MIKHITVDGRISLPKELQELYQMDADTELILSTGEENIIMTVRNNRCILCGSTDNTVIFKAHKVCKTCVENVKKEARLIPKPTKVTYEGYLPPKVRDYHKLLLSHPGLKQEEAAKILGVSQARISKMKIKLMEIKDFLGME</sequence>
<dbReference type="SUPFAM" id="SSF89447">
    <property type="entry name" value="AbrB/MazE/MraZ-like"/>
    <property type="match status" value="1"/>
</dbReference>
<proteinExistence type="predicted"/>
<organism evidence="1 2">
    <name type="scientific">Paenibacillus taichungensis</name>
    <dbReference type="NCBI Taxonomy" id="484184"/>
    <lineage>
        <taxon>Bacteria</taxon>
        <taxon>Bacillati</taxon>
        <taxon>Bacillota</taxon>
        <taxon>Bacilli</taxon>
        <taxon>Bacillales</taxon>
        <taxon>Paenibacillaceae</taxon>
        <taxon>Paenibacillus</taxon>
    </lineage>
</organism>
<dbReference type="Gene3D" id="1.10.260.40">
    <property type="entry name" value="lambda repressor-like DNA-binding domains"/>
    <property type="match status" value="1"/>
</dbReference>
<dbReference type="RefSeq" id="WP_175380776.1">
    <property type="nucleotide sequence ID" value="NZ_CBCRYD010000020.1"/>
</dbReference>
<dbReference type="GeneID" id="97129559"/>
<evidence type="ECO:0000313" key="1">
    <source>
        <dbReference type="EMBL" id="NUU52965.1"/>
    </source>
</evidence>
<comment type="caution">
    <text evidence="1">The sequence shown here is derived from an EMBL/GenBank/DDBJ whole genome shotgun (WGS) entry which is preliminary data.</text>
</comment>
<name>A0ABX2ME57_9BACL</name>
<dbReference type="InterPro" id="IPR010982">
    <property type="entry name" value="Lambda_DNA-bd_dom_sf"/>
</dbReference>
<dbReference type="EMBL" id="JABMCC010000089">
    <property type="protein sequence ID" value="NUU52965.1"/>
    <property type="molecule type" value="Genomic_DNA"/>
</dbReference>